<evidence type="ECO:0000313" key="3">
    <source>
        <dbReference type="Proteomes" id="UP001642483"/>
    </source>
</evidence>
<evidence type="ECO:0000256" key="1">
    <source>
        <dbReference type="SAM" id="MobiDB-lite"/>
    </source>
</evidence>
<dbReference type="EMBL" id="CAWYQH010000001">
    <property type="protein sequence ID" value="CAK8671245.1"/>
    <property type="molecule type" value="Genomic_DNA"/>
</dbReference>
<name>A0ABP0EV45_CLALP</name>
<dbReference type="Proteomes" id="UP001642483">
    <property type="component" value="Unassembled WGS sequence"/>
</dbReference>
<sequence length="123" mass="13626">MEDQSKKTHQILHSTASSSSFSDMEPIPESEHDVSDASESPTPAHTTPVSSQPPSASQTPNVNGKERRRSIIKMRILTCIEVDIDYILIITCNRRVLGSREKGVGTRRNTSLHLFVVAMSSFM</sequence>
<accession>A0ABP0EV45</accession>
<keyword evidence="3" id="KW-1185">Reference proteome</keyword>
<evidence type="ECO:0000313" key="2">
    <source>
        <dbReference type="EMBL" id="CAK8671245.1"/>
    </source>
</evidence>
<protein>
    <submittedName>
        <fullName evidence="2">Uncharacterized protein</fullName>
    </submittedName>
</protein>
<organism evidence="2 3">
    <name type="scientific">Clavelina lepadiformis</name>
    <name type="common">Light-bulb sea squirt</name>
    <name type="synonym">Ascidia lepadiformis</name>
    <dbReference type="NCBI Taxonomy" id="159417"/>
    <lineage>
        <taxon>Eukaryota</taxon>
        <taxon>Metazoa</taxon>
        <taxon>Chordata</taxon>
        <taxon>Tunicata</taxon>
        <taxon>Ascidiacea</taxon>
        <taxon>Aplousobranchia</taxon>
        <taxon>Clavelinidae</taxon>
        <taxon>Clavelina</taxon>
    </lineage>
</organism>
<feature type="region of interest" description="Disordered" evidence="1">
    <location>
        <begin position="1"/>
        <end position="68"/>
    </location>
</feature>
<feature type="compositionally biased region" description="Polar residues" evidence="1">
    <location>
        <begin position="37"/>
        <end position="62"/>
    </location>
</feature>
<proteinExistence type="predicted"/>
<gene>
    <name evidence="2" type="ORF">CVLEPA_LOCUS296</name>
</gene>
<comment type="caution">
    <text evidence="2">The sequence shown here is derived from an EMBL/GenBank/DDBJ whole genome shotgun (WGS) entry which is preliminary data.</text>
</comment>
<reference evidence="2 3" key="1">
    <citation type="submission" date="2024-02" db="EMBL/GenBank/DDBJ databases">
        <authorList>
            <person name="Daric V."/>
            <person name="Darras S."/>
        </authorList>
    </citation>
    <scope>NUCLEOTIDE SEQUENCE [LARGE SCALE GENOMIC DNA]</scope>
</reference>
<feature type="compositionally biased region" description="Polar residues" evidence="1">
    <location>
        <begin position="11"/>
        <end position="22"/>
    </location>
</feature>